<dbReference type="GO" id="GO:0045493">
    <property type="term" value="P:xylan catabolic process"/>
    <property type="evidence" value="ECO:0007669"/>
    <property type="project" value="UniProtKB-KW"/>
</dbReference>
<dbReference type="Gene3D" id="3.40.50.1820">
    <property type="entry name" value="alpha/beta hydrolase"/>
    <property type="match status" value="1"/>
</dbReference>
<name>A0A520RX18_9GAMM</name>
<feature type="domain" description="Phospholipase/carboxylesterase/thioesterase" evidence="9">
    <location>
        <begin position="143"/>
        <end position="297"/>
    </location>
</feature>
<keyword evidence="3" id="KW-0858">Xylan degradation</keyword>
<evidence type="ECO:0000256" key="6">
    <source>
        <dbReference type="ARBA" id="ARBA00023277"/>
    </source>
</evidence>
<accession>A0A520RX18</accession>
<protein>
    <recommendedName>
        <fullName evidence="9">Phospholipase/carboxylesterase/thioesterase domain-containing protein</fullName>
    </recommendedName>
</protein>
<dbReference type="Proteomes" id="UP000316199">
    <property type="component" value="Unassembled WGS sequence"/>
</dbReference>
<evidence type="ECO:0000256" key="4">
    <source>
        <dbReference type="ARBA" id="ARBA00022729"/>
    </source>
</evidence>
<reference evidence="10 11" key="1">
    <citation type="submission" date="2019-02" db="EMBL/GenBank/DDBJ databases">
        <title>Prokaryotic population dynamics and viral predation in marine succession experiment using metagenomics: the confinement effect.</title>
        <authorList>
            <person name="Haro-Moreno J.M."/>
            <person name="Rodriguez-Valera F."/>
            <person name="Lopez-Perez M."/>
        </authorList>
    </citation>
    <scope>NUCLEOTIDE SEQUENCE [LARGE SCALE GENOMIC DNA]</scope>
    <source>
        <strain evidence="10">MED-G157</strain>
    </source>
</reference>
<comment type="subcellular location">
    <subcellularLocation>
        <location evidence="1">Secreted</location>
    </subcellularLocation>
</comment>
<feature type="region of interest" description="Disordered" evidence="8">
    <location>
        <begin position="59"/>
        <end position="86"/>
    </location>
</feature>
<evidence type="ECO:0000256" key="3">
    <source>
        <dbReference type="ARBA" id="ARBA00022651"/>
    </source>
</evidence>
<dbReference type="InterPro" id="IPR029058">
    <property type="entry name" value="AB_hydrolase_fold"/>
</dbReference>
<evidence type="ECO:0000256" key="2">
    <source>
        <dbReference type="ARBA" id="ARBA00022525"/>
    </source>
</evidence>
<evidence type="ECO:0000313" key="11">
    <source>
        <dbReference type="Proteomes" id="UP000316199"/>
    </source>
</evidence>
<keyword evidence="7" id="KW-0624">Polysaccharide degradation</keyword>
<evidence type="ECO:0000256" key="8">
    <source>
        <dbReference type="SAM" id="MobiDB-lite"/>
    </source>
</evidence>
<dbReference type="InterPro" id="IPR043595">
    <property type="entry name" value="FaeB/C/D"/>
</dbReference>
<keyword evidence="4" id="KW-0732">Signal</keyword>
<comment type="caution">
    <text evidence="10">The sequence shown here is derived from an EMBL/GenBank/DDBJ whole genome shotgun (WGS) entry which is preliminary data.</text>
</comment>
<gene>
    <name evidence="10" type="ORF">EVA68_08495</name>
</gene>
<evidence type="ECO:0000256" key="5">
    <source>
        <dbReference type="ARBA" id="ARBA00022801"/>
    </source>
</evidence>
<keyword evidence="6" id="KW-0119">Carbohydrate metabolism</keyword>
<dbReference type="GO" id="GO:0030600">
    <property type="term" value="F:feruloyl esterase activity"/>
    <property type="evidence" value="ECO:0007669"/>
    <property type="project" value="InterPro"/>
</dbReference>
<dbReference type="InterPro" id="IPR003140">
    <property type="entry name" value="PLipase/COase/thioEstase"/>
</dbReference>
<dbReference type="EMBL" id="SHAG01000064">
    <property type="protein sequence ID" value="RZO74734.1"/>
    <property type="molecule type" value="Genomic_DNA"/>
</dbReference>
<dbReference type="GO" id="GO:0005576">
    <property type="term" value="C:extracellular region"/>
    <property type="evidence" value="ECO:0007669"/>
    <property type="project" value="UniProtKB-SubCell"/>
</dbReference>
<evidence type="ECO:0000256" key="7">
    <source>
        <dbReference type="ARBA" id="ARBA00023326"/>
    </source>
</evidence>
<dbReference type="SUPFAM" id="SSF53474">
    <property type="entry name" value="alpha/beta-Hydrolases"/>
    <property type="match status" value="1"/>
</dbReference>
<proteinExistence type="predicted"/>
<dbReference type="PANTHER" id="PTHR38050">
    <property type="match status" value="1"/>
</dbReference>
<dbReference type="AlphaFoldDB" id="A0A520RX18"/>
<keyword evidence="5" id="KW-0378">Hydrolase</keyword>
<dbReference type="Pfam" id="PF02230">
    <property type="entry name" value="Abhydrolase_2"/>
    <property type="match status" value="1"/>
</dbReference>
<evidence type="ECO:0000259" key="9">
    <source>
        <dbReference type="Pfam" id="PF02230"/>
    </source>
</evidence>
<keyword evidence="2" id="KW-0964">Secreted</keyword>
<evidence type="ECO:0000313" key="10">
    <source>
        <dbReference type="EMBL" id="RZO74734.1"/>
    </source>
</evidence>
<dbReference type="PANTHER" id="PTHR38050:SF2">
    <property type="entry name" value="FERULOYL ESTERASE C-RELATED"/>
    <property type="match status" value="1"/>
</dbReference>
<sequence>MIGFLVGIIRHECSRTVAYLPWYSISPFICWLDILFGKKLLSEPIVIFLTLFFITSCGGGSTESGSSPQILERETPKLTTTSEEDSRKITLEPDCEDLPSETIIVDGQVEVEASIKRCIAINDELDRIFYIFIPKTYSNTVDYQPLLFSLHGYGSTAVFHMRYTGFKEVASKEGFIAIFPQGSILKSAGTTHWNVGGWTRGSTSDDVGFINDIIDFMTVNYRIDTDRIYSTGMSNGGFMSYHLACNLSEKIAAVASVTGSMTPETYNSCEPDRPISIMQIHGSHDEVVPYLGNQTMKSIDEVMDYWRQNNRCNEVPEIQILPDLTNDKLGGSQTSYLDCQNDTEIILYLLDGLAHRWPLENEADVDAPSTIWQFLSRYDRYGRIFSQ</sequence>
<organism evidence="10 11">
    <name type="scientific">OM182 bacterium</name>
    <dbReference type="NCBI Taxonomy" id="2510334"/>
    <lineage>
        <taxon>Bacteria</taxon>
        <taxon>Pseudomonadati</taxon>
        <taxon>Pseudomonadota</taxon>
        <taxon>Gammaproteobacteria</taxon>
        <taxon>OMG group</taxon>
        <taxon>OM182 clade</taxon>
    </lineage>
</organism>
<evidence type="ECO:0000256" key="1">
    <source>
        <dbReference type="ARBA" id="ARBA00004613"/>
    </source>
</evidence>